<evidence type="ECO:0000313" key="3">
    <source>
        <dbReference type="Proteomes" id="UP001242313"/>
    </source>
</evidence>
<feature type="chain" id="PRO_5047374909" evidence="1">
    <location>
        <begin position="24"/>
        <end position="93"/>
    </location>
</feature>
<dbReference type="Proteomes" id="UP001242313">
    <property type="component" value="Unassembled WGS sequence"/>
</dbReference>
<sequence length="93" mass="10726">MKKTVLFLCFVLLLSLLSSSVSAQKNEEFVPDPKPDDAYYNDQFEQRKAMYLKEGYKEVDVTESNQHVAELLKTGQITAEDLRENRITVLEKP</sequence>
<keyword evidence="3" id="KW-1185">Reference proteome</keyword>
<evidence type="ECO:0000256" key="1">
    <source>
        <dbReference type="SAM" id="SignalP"/>
    </source>
</evidence>
<proteinExistence type="predicted"/>
<dbReference type="EMBL" id="JAUSUN010000012">
    <property type="protein sequence ID" value="MDQ0414049.1"/>
    <property type="molecule type" value="Genomic_DNA"/>
</dbReference>
<protein>
    <submittedName>
        <fullName evidence="2">Uncharacterized protein</fullName>
    </submittedName>
</protein>
<comment type="caution">
    <text evidence="2">The sequence shown here is derived from an EMBL/GenBank/DDBJ whole genome shotgun (WGS) entry which is preliminary data.</text>
</comment>
<dbReference type="RefSeq" id="WP_307191899.1">
    <property type="nucleotide sequence ID" value="NZ_JAUSUN010000012.1"/>
</dbReference>
<gene>
    <name evidence="2" type="ORF">J2S25_002256</name>
</gene>
<evidence type="ECO:0000313" key="2">
    <source>
        <dbReference type="EMBL" id="MDQ0414049.1"/>
    </source>
</evidence>
<organism evidence="2 3">
    <name type="scientific">Mesobacillus stamsii</name>
    <dbReference type="NCBI Taxonomy" id="225347"/>
    <lineage>
        <taxon>Bacteria</taxon>
        <taxon>Bacillati</taxon>
        <taxon>Bacillota</taxon>
        <taxon>Bacilli</taxon>
        <taxon>Bacillales</taxon>
        <taxon>Bacillaceae</taxon>
        <taxon>Mesobacillus</taxon>
    </lineage>
</organism>
<keyword evidence="1" id="KW-0732">Signal</keyword>
<accession>A0ABU0FVW2</accession>
<feature type="signal peptide" evidence="1">
    <location>
        <begin position="1"/>
        <end position="23"/>
    </location>
</feature>
<name>A0ABU0FVW2_9BACI</name>
<reference evidence="2 3" key="1">
    <citation type="submission" date="2023-07" db="EMBL/GenBank/DDBJ databases">
        <title>Genomic Encyclopedia of Type Strains, Phase IV (KMG-IV): sequencing the most valuable type-strain genomes for metagenomic binning, comparative biology and taxonomic classification.</title>
        <authorList>
            <person name="Goeker M."/>
        </authorList>
    </citation>
    <scope>NUCLEOTIDE SEQUENCE [LARGE SCALE GENOMIC DNA]</scope>
    <source>
        <strain evidence="2 3">DSM 19598</strain>
    </source>
</reference>